<keyword evidence="2" id="KW-0732">Signal</keyword>
<comment type="caution">
    <text evidence="3">The sequence shown here is derived from an EMBL/GenBank/DDBJ whole genome shotgun (WGS) entry which is preliminary data.</text>
</comment>
<organism evidence="3 4">
    <name type="scientific">Panicum virgatum</name>
    <name type="common">Blackwell switchgrass</name>
    <dbReference type="NCBI Taxonomy" id="38727"/>
    <lineage>
        <taxon>Eukaryota</taxon>
        <taxon>Viridiplantae</taxon>
        <taxon>Streptophyta</taxon>
        <taxon>Embryophyta</taxon>
        <taxon>Tracheophyta</taxon>
        <taxon>Spermatophyta</taxon>
        <taxon>Magnoliopsida</taxon>
        <taxon>Liliopsida</taxon>
        <taxon>Poales</taxon>
        <taxon>Poaceae</taxon>
        <taxon>PACMAD clade</taxon>
        <taxon>Panicoideae</taxon>
        <taxon>Panicodae</taxon>
        <taxon>Paniceae</taxon>
        <taxon>Panicinae</taxon>
        <taxon>Panicum</taxon>
        <taxon>Panicum sect. Hiantes</taxon>
    </lineage>
</organism>
<keyword evidence="4" id="KW-1185">Reference proteome</keyword>
<sequence>MASSSHKIVIGLFVVILLLTSSPPMLQARMMAPGDRARGDQAHVKESAPSPAIGTIIATAPRMPPSPPPSGKPEMAVAKRWGTTQVADGSVPSPGVGH</sequence>
<feature type="signal peptide" evidence="2">
    <location>
        <begin position="1"/>
        <end position="28"/>
    </location>
</feature>
<gene>
    <name evidence="3" type="ORF">PVAP13_3NG038400</name>
</gene>
<dbReference type="AlphaFoldDB" id="A0A8T0U0B8"/>
<proteinExistence type="predicted"/>
<name>A0A8T0U0B8_PANVG</name>
<feature type="region of interest" description="Disordered" evidence="1">
    <location>
        <begin position="33"/>
        <end position="52"/>
    </location>
</feature>
<evidence type="ECO:0000313" key="4">
    <source>
        <dbReference type="Proteomes" id="UP000823388"/>
    </source>
</evidence>
<accession>A0A8T0U0B8</accession>
<feature type="chain" id="PRO_5035895376" evidence="2">
    <location>
        <begin position="29"/>
        <end position="98"/>
    </location>
</feature>
<dbReference type="EMBL" id="CM029042">
    <property type="protein sequence ID" value="KAG2615767.1"/>
    <property type="molecule type" value="Genomic_DNA"/>
</dbReference>
<protein>
    <submittedName>
        <fullName evidence="3">Uncharacterized protein</fullName>
    </submittedName>
</protein>
<feature type="compositionally biased region" description="Basic and acidic residues" evidence="1">
    <location>
        <begin position="35"/>
        <end position="46"/>
    </location>
</feature>
<feature type="region of interest" description="Disordered" evidence="1">
    <location>
        <begin position="57"/>
        <end position="98"/>
    </location>
</feature>
<reference evidence="3" key="1">
    <citation type="submission" date="2020-05" db="EMBL/GenBank/DDBJ databases">
        <title>WGS assembly of Panicum virgatum.</title>
        <authorList>
            <person name="Lovell J.T."/>
            <person name="Jenkins J."/>
            <person name="Shu S."/>
            <person name="Juenger T.E."/>
            <person name="Schmutz J."/>
        </authorList>
    </citation>
    <scope>NUCLEOTIDE SEQUENCE</scope>
    <source>
        <strain evidence="3">AP13</strain>
    </source>
</reference>
<evidence type="ECO:0000256" key="2">
    <source>
        <dbReference type="SAM" id="SignalP"/>
    </source>
</evidence>
<evidence type="ECO:0000313" key="3">
    <source>
        <dbReference type="EMBL" id="KAG2615767.1"/>
    </source>
</evidence>
<dbReference type="Proteomes" id="UP000823388">
    <property type="component" value="Chromosome 3N"/>
</dbReference>
<feature type="compositionally biased region" description="Pro residues" evidence="1">
    <location>
        <begin position="62"/>
        <end position="71"/>
    </location>
</feature>
<evidence type="ECO:0000256" key="1">
    <source>
        <dbReference type="SAM" id="MobiDB-lite"/>
    </source>
</evidence>